<evidence type="ECO:0000313" key="2">
    <source>
        <dbReference type="EMBL" id="PSM43809.1"/>
    </source>
</evidence>
<dbReference type="AlphaFoldDB" id="A0A2P8QC32"/>
<feature type="compositionally biased region" description="Basic and acidic residues" evidence="1">
    <location>
        <begin position="32"/>
        <end position="47"/>
    </location>
</feature>
<evidence type="ECO:0000256" key="1">
    <source>
        <dbReference type="SAM" id="MobiDB-lite"/>
    </source>
</evidence>
<protein>
    <submittedName>
        <fullName evidence="2">Uncharacterized protein</fullName>
    </submittedName>
</protein>
<gene>
    <name evidence="2" type="ORF">C6Y14_09370</name>
</gene>
<dbReference type="Proteomes" id="UP000240429">
    <property type="component" value="Unassembled WGS sequence"/>
</dbReference>
<feature type="region of interest" description="Disordered" evidence="1">
    <location>
        <begin position="1"/>
        <end position="104"/>
    </location>
</feature>
<evidence type="ECO:0000313" key="3">
    <source>
        <dbReference type="Proteomes" id="UP000240429"/>
    </source>
</evidence>
<dbReference type="EMBL" id="PYBJ01000004">
    <property type="protein sequence ID" value="PSM43809.1"/>
    <property type="molecule type" value="Genomic_DNA"/>
</dbReference>
<comment type="caution">
    <text evidence="2">The sequence shown here is derived from an EMBL/GenBank/DDBJ whole genome shotgun (WGS) entry which is preliminary data.</text>
</comment>
<organism evidence="2 3">
    <name type="scientific">Streptomyces dioscori</name>
    <dbReference type="NCBI Taxonomy" id="2109333"/>
    <lineage>
        <taxon>Bacteria</taxon>
        <taxon>Bacillati</taxon>
        <taxon>Actinomycetota</taxon>
        <taxon>Actinomycetes</taxon>
        <taxon>Kitasatosporales</taxon>
        <taxon>Streptomycetaceae</taxon>
        <taxon>Streptomyces</taxon>
        <taxon>Streptomyces aurantiacus group</taxon>
    </lineage>
</organism>
<keyword evidence="3" id="KW-1185">Reference proteome</keyword>
<sequence length="104" mass="11133">MPESMPVTQWLLPRTAVLHSTPSATPPRGKGRSPDRQGRGERRDQPPRTRTRPSTPGGAAPQGARGTARPAPPDPHPTGRTPRRSRGIPGNPGESPVTARSNKR</sequence>
<proteinExistence type="predicted"/>
<reference evidence="2 3" key="1">
    <citation type="submission" date="2018-03" db="EMBL/GenBank/DDBJ databases">
        <title>Streptomyces dioscori sp. nov., a novel endophytic actinobacterium isolated from bulbil of Dioscorea bulbifera L.</title>
        <authorList>
            <person name="Zhikuan W."/>
        </authorList>
    </citation>
    <scope>NUCLEOTIDE SEQUENCE [LARGE SCALE GENOMIC DNA]</scope>
    <source>
        <strain evidence="2 3">A217</strain>
    </source>
</reference>
<name>A0A2P8QC32_9ACTN</name>
<accession>A0A2P8QC32</accession>